<dbReference type="AlphaFoldDB" id="A0A445MYZ1"/>
<dbReference type="PANTHER" id="PTHR42947">
    <property type="entry name" value="COB--COM HETERODISULFIDE REDUCTASE SUBUNIT B 1"/>
    <property type="match status" value="1"/>
</dbReference>
<dbReference type="EC" id="1.8.98.1" evidence="3"/>
<dbReference type="InterPro" id="IPR004017">
    <property type="entry name" value="Cys_rich_dom"/>
</dbReference>
<evidence type="ECO:0000256" key="1">
    <source>
        <dbReference type="ARBA" id="ARBA00023002"/>
    </source>
</evidence>
<evidence type="ECO:0000313" key="3">
    <source>
        <dbReference type="EMBL" id="SPD74734.1"/>
    </source>
</evidence>
<dbReference type="GO" id="GO:0051912">
    <property type="term" value="F:CoB--CoM heterodisulfide reductase activity"/>
    <property type="evidence" value="ECO:0007669"/>
    <property type="project" value="UniProtKB-EC"/>
</dbReference>
<protein>
    <submittedName>
        <fullName evidence="3">Putative CoB--CoM heterodisulfide reductase 1 subunit B</fullName>
        <ecNumber evidence="3">1.8.98.1</ecNumber>
    </submittedName>
</protein>
<reference evidence="3" key="1">
    <citation type="submission" date="2018-01" db="EMBL/GenBank/DDBJ databases">
        <authorList>
            <person name="Regsiter A."/>
            <person name="William W."/>
        </authorList>
    </citation>
    <scope>NUCLEOTIDE SEQUENCE</scope>
    <source>
        <strain evidence="3">TRIP AH-1</strain>
    </source>
</reference>
<name>A0A445MYZ1_9BACT</name>
<dbReference type="Pfam" id="PF02754">
    <property type="entry name" value="CCG"/>
    <property type="match status" value="2"/>
</dbReference>
<evidence type="ECO:0000259" key="2">
    <source>
        <dbReference type="Pfam" id="PF02754"/>
    </source>
</evidence>
<dbReference type="PANTHER" id="PTHR42947:SF1">
    <property type="entry name" value="COB--COM HETERODISULFIDE REDUCTASE SUBUNIT B 1"/>
    <property type="match status" value="1"/>
</dbReference>
<keyword evidence="1 3" id="KW-0560">Oxidoreductase</keyword>
<sequence>MKYAFFRGCIIPYRISYYELSARRVLTRLGIELVDLDFGCCGSQMVESRNEGLWLALAARNLALSEREGLNILTLCGSCANVLSRAKHLLKSDEDKAHHVKQILRKIGLEFKNEARAVHILKLLAEETGIGKIKKHIKKTLDFKVAFQHPCQIYRPSETMTFTKDAVKDLAASFISDIFHVDACCGATLIATNQDVCMGILRQNLETCFAEDRDLIITACGNCQMTYDVNQLLLKVKDKIATTLPSLSITQALGIAMGYGYDELGLGRNLIKIDNRIFS</sequence>
<proteinExistence type="predicted"/>
<organism evidence="3">
    <name type="scientific">uncultured Desulfobacterium sp</name>
    <dbReference type="NCBI Taxonomy" id="201089"/>
    <lineage>
        <taxon>Bacteria</taxon>
        <taxon>Pseudomonadati</taxon>
        <taxon>Thermodesulfobacteriota</taxon>
        <taxon>Desulfobacteria</taxon>
        <taxon>Desulfobacterales</taxon>
        <taxon>Desulfobacteriaceae</taxon>
        <taxon>Desulfobacterium</taxon>
        <taxon>environmental samples</taxon>
    </lineage>
</organism>
<dbReference type="Gene3D" id="1.20.1050.140">
    <property type="match status" value="1"/>
</dbReference>
<accession>A0A445MYZ1</accession>
<gene>
    <name evidence="3" type="ORF">PITCH_A320007</name>
</gene>
<feature type="domain" description="Cysteine-rich" evidence="2">
    <location>
        <begin position="145"/>
        <end position="226"/>
    </location>
</feature>
<dbReference type="EMBL" id="OJIN01000173">
    <property type="protein sequence ID" value="SPD74734.1"/>
    <property type="molecule type" value="Genomic_DNA"/>
</dbReference>
<dbReference type="InterPro" id="IPR051278">
    <property type="entry name" value="HdrB/HdrD_reductase"/>
</dbReference>
<feature type="domain" description="Cysteine-rich" evidence="2">
    <location>
        <begin position="3"/>
        <end position="83"/>
    </location>
</feature>